<accession>A0A0C1Y7J3</accession>
<dbReference type="Pfam" id="PF13354">
    <property type="entry name" value="Beta-lactamase2"/>
    <property type="match status" value="1"/>
</dbReference>
<dbReference type="EMBL" id="JTHE02000003">
    <property type="protein sequence ID" value="NEV68317.1"/>
    <property type="molecule type" value="Genomic_DNA"/>
</dbReference>
<dbReference type="InterPro" id="IPR012338">
    <property type="entry name" value="Beta-lactam/transpept-like"/>
</dbReference>
<gene>
    <name evidence="2" type="ORF">QQ91_014475</name>
</gene>
<evidence type="ECO:0000259" key="1">
    <source>
        <dbReference type="Pfam" id="PF13354"/>
    </source>
</evidence>
<sequence length="443" mass="48827">MAIPFRYRWSKYTLWRDLPLAGFVVGMLTAFSVHSLPRAHWLTPTAVETAVCDAAPFFGRLLASGDCGPIAVPATSVSAISAITPSMLTRSFVGLDDVQTMGDRPRYPVTVQPPFFQASTPTPSPSLRHIVDEAVALIAAQDLPTEAVSISLVDLTDQCCDYAAYQDQQPRYPASIVKLFWLVALYGFYDADILQPEVDVYRDDELLMAHYSNNGASSRIVDALTQTTSGEALSSTELPTWVAARTRLNDYFLRANYPDLNIAHKTLPIPDLEMETRTGRDLQFANGASVAASGALSRNYLTTAAVARLLYEIETGQAISPAASDRIKQHLYHNPDPAVWQWEEDNAIAGFFGEYLPPDTLLYTKLGFTFDDGRQEAAIIASPDQTVRFALVVFANDAVFSAHETILPAIARHIYDQMYRRAATHRTLPERSAAPSTQPSQQD</sequence>
<organism evidence="2">
    <name type="scientific">Lyngbya confervoides BDU141951</name>
    <dbReference type="NCBI Taxonomy" id="1574623"/>
    <lineage>
        <taxon>Bacteria</taxon>
        <taxon>Bacillati</taxon>
        <taxon>Cyanobacteriota</taxon>
        <taxon>Cyanophyceae</taxon>
        <taxon>Oscillatoriophycideae</taxon>
        <taxon>Oscillatoriales</taxon>
        <taxon>Microcoleaceae</taxon>
        <taxon>Lyngbya</taxon>
    </lineage>
</organism>
<reference evidence="2" key="2">
    <citation type="journal article" date="2015" name="Genome Announc.">
        <title>Draft Genome Sequence of Filamentous Marine Cyanobacterium Lyngbya confervoides Strain BDU141951.</title>
        <authorList>
            <person name="Chandrababunaidu M.M."/>
            <person name="Sen D."/>
            <person name="Tripathy S."/>
        </authorList>
    </citation>
    <scope>NUCLEOTIDE SEQUENCE</scope>
    <source>
        <strain evidence="2">BDU141951</strain>
    </source>
</reference>
<dbReference type="SUPFAM" id="SSF56601">
    <property type="entry name" value="beta-lactamase/transpeptidase-like"/>
    <property type="match status" value="1"/>
</dbReference>
<dbReference type="GO" id="GO:0008800">
    <property type="term" value="F:beta-lactamase activity"/>
    <property type="evidence" value="ECO:0007669"/>
    <property type="project" value="InterPro"/>
</dbReference>
<evidence type="ECO:0000313" key="2">
    <source>
        <dbReference type="EMBL" id="NEV68317.1"/>
    </source>
</evidence>
<keyword evidence="2" id="KW-0378">Hydrolase</keyword>
<protein>
    <submittedName>
        <fullName evidence="2">Serine hydrolase</fullName>
    </submittedName>
</protein>
<reference evidence="2" key="3">
    <citation type="submission" date="2020-02" db="EMBL/GenBank/DDBJ databases">
        <authorList>
            <person name="Sarangi A.N."/>
            <person name="Ghosh S."/>
            <person name="Mukherjee M."/>
            <person name="Tripathy S."/>
        </authorList>
    </citation>
    <scope>NUCLEOTIDE SEQUENCE</scope>
    <source>
        <strain evidence="2">BDU141951</strain>
    </source>
</reference>
<dbReference type="GO" id="GO:0046677">
    <property type="term" value="P:response to antibiotic"/>
    <property type="evidence" value="ECO:0007669"/>
    <property type="project" value="InterPro"/>
</dbReference>
<dbReference type="Gene3D" id="3.40.710.10">
    <property type="entry name" value="DD-peptidase/beta-lactamase superfamily"/>
    <property type="match status" value="1"/>
</dbReference>
<dbReference type="PANTHER" id="PTHR35333">
    <property type="entry name" value="BETA-LACTAMASE"/>
    <property type="match status" value="1"/>
</dbReference>
<feature type="domain" description="Beta-lactamase class A catalytic" evidence="1">
    <location>
        <begin position="150"/>
        <end position="394"/>
    </location>
</feature>
<dbReference type="InterPro" id="IPR000871">
    <property type="entry name" value="Beta-lactam_class-A"/>
</dbReference>
<dbReference type="GO" id="GO:0030655">
    <property type="term" value="P:beta-lactam antibiotic catabolic process"/>
    <property type="evidence" value="ECO:0007669"/>
    <property type="project" value="InterPro"/>
</dbReference>
<comment type="caution">
    <text evidence="2">The sequence shown here is derived from an EMBL/GenBank/DDBJ whole genome shotgun (WGS) entry which is preliminary data.</text>
</comment>
<name>A0A0C1Y7J3_9CYAN</name>
<dbReference type="PANTHER" id="PTHR35333:SF3">
    <property type="entry name" value="BETA-LACTAMASE-TYPE TRANSPEPTIDASE FOLD CONTAINING PROTEIN"/>
    <property type="match status" value="1"/>
</dbReference>
<reference evidence="2" key="1">
    <citation type="submission" date="2014-11" db="EMBL/GenBank/DDBJ databases">
        <authorList>
            <person name="Malar M.C."/>
            <person name="Sen D."/>
            <person name="Tripathy S."/>
        </authorList>
    </citation>
    <scope>NUCLEOTIDE SEQUENCE</scope>
    <source>
        <strain evidence="2">BDU141951</strain>
    </source>
</reference>
<proteinExistence type="predicted"/>
<dbReference type="InterPro" id="IPR045155">
    <property type="entry name" value="Beta-lactam_cat"/>
</dbReference>
<dbReference type="AlphaFoldDB" id="A0A0C1Y7J3"/>